<keyword evidence="6 7" id="KW-0234">DNA repair</keyword>
<protein>
    <recommendedName>
        <fullName evidence="7">DNA mismatch repair protein MutH</fullName>
    </recommendedName>
    <alternativeName>
        <fullName evidence="7">Methyl-directed mismatch repair protein</fullName>
    </alternativeName>
</protein>
<evidence type="ECO:0000256" key="6">
    <source>
        <dbReference type="ARBA" id="ARBA00023204"/>
    </source>
</evidence>
<name>A0A432ZR11_9GAMM</name>
<comment type="function">
    <text evidence="7">Sequence-specific endonuclease that cleaves unmethylated GATC sequences. It is involved in DNA mismatch repair.</text>
</comment>
<dbReference type="GO" id="GO:0005737">
    <property type="term" value="C:cytoplasm"/>
    <property type="evidence" value="ECO:0007669"/>
    <property type="project" value="UniProtKB-SubCell"/>
</dbReference>
<dbReference type="InterPro" id="IPR004230">
    <property type="entry name" value="DNA_mismatch_repair_MutH"/>
</dbReference>
<dbReference type="NCBIfam" id="TIGR02248">
    <property type="entry name" value="mutH_TIGR"/>
    <property type="match status" value="1"/>
</dbReference>
<dbReference type="SUPFAM" id="SSF52980">
    <property type="entry name" value="Restriction endonuclease-like"/>
    <property type="match status" value="1"/>
</dbReference>
<dbReference type="Pfam" id="PF02976">
    <property type="entry name" value="MutH"/>
    <property type="match status" value="1"/>
</dbReference>
<dbReference type="GO" id="GO:0016787">
    <property type="term" value="F:hydrolase activity"/>
    <property type="evidence" value="ECO:0007669"/>
    <property type="project" value="UniProtKB-KW"/>
</dbReference>
<gene>
    <name evidence="7" type="primary">mutH</name>
    <name evidence="9" type="ORF">CWI84_06825</name>
</gene>
<dbReference type="HAMAP" id="MF_00759">
    <property type="entry name" value="MutH"/>
    <property type="match status" value="1"/>
</dbReference>
<dbReference type="InterPro" id="IPR011335">
    <property type="entry name" value="Restrct_endonuc-II-like"/>
</dbReference>
<proteinExistence type="inferred from homology"/>
<comment type="subcellular location">
    <subcellularLocation>
        <location evidence="7">Cytoplasm</location>
    </subcellularLocation>
</comment>
<evidence type="ECO:0000256" key="1">
    <source>
        <dbReference type="ARBA" id="ARBA00022490"/>
    </source>
</evidence>
<evidence type="ECO:0000256" key="3">
    <source>
        <dbReference type="ARBA" id="ARBA00022759"/>
    </source>
</evidence>
<comment type="caution">
    <text evidence="9">The sequence shown here is derived from an EMBL/GenBank/DDBJ whole genome shotgun (WGS) entry which is preliminary data.</text>
</comment>
<dbReference type="GO" id="GO:0003677">
    <property type="term" value="F:DNA binding"/>
    <property type="evidence" value="ECO:0007669"/>
    <property type="project" value="InterPro"/>
</dbReference>
<evidence type="ECO:0000256" key="2">
    <source>
        <dbReference type="ARBA" id="ARBA00022722"/>
    </source>
</evidence>
<dbReference type="InterPro" id="IPR037057">
    <property type="entry name" value="DNA_rep_MutH/T2_RE_sf"/>
</dbReference>
<keyword evidence="3 7" id="KW-0255">Endonuclease</keyword>
<comment type="similarity">
    <text evidence="7">Belongs to the MutH family.</text>
</comment>
<dbReference type="GO" id="GO:0006298">
    <property type="term" value="P:mismatch repair"/>
    <property type="evidence" value="ECO:0007669"/>
    <property type="project" value="UniProtKB-UniRule"/>
</dbReference>
<dbReference type="InterPro" id="IPR011337">
    <property type="entry name" value="DNA_rep_MutH/RE_typeII_Sau3AI"/>
</dbReference>
<dbReference type="CDD" id="cd00583">
    <property type="entry name" value="MutH-like"/>
    <property type="match status" value="1"/>
</dbReference>
<dbReference type="SMART" id="SM00927">
    <property type="entry name" value="MutH"/>
    <property type="match status" value="1"/>
</dbReference>
<evidence type="ECO:0000256" key="5">
    <source>
        <dbReference type="ARBA" id="ARBA00022801"/>
    </source>
</evidence>
<feature type="domain" description="DNA mismatch repair MutH/Type II restriction enzyme Sau3AI" evidence="8">
    <location>
        <begin position="56"/>
        <end position="154"/>
    </location>
</feature>
<dbReference type="GO" id="GO:0006304">
    <property type="term" value="P:DNA modification"/>
    <property type="evidence" value="ECO:0007669"/>
    <property type="project" value="InterPro"/>
</dbReference>
<accession>A0A432ZR11</accession>
<keyword evidence="1 7" id="KW-0963">Cytoplasm</keyword>
<keyword evidence="10" id="KW-1185">Reference proteome</keyword>
<evidence type="ECO:0000259" key="8">
    <source>
        <dbReference type="SMART" id="SM00927"/>
    </source>
</evidence>
<dbReference type="AlphaFoldDB" id="A0A432ZR11"/>
<sequence>MQLEPRRPQTIDELYDRALALAGRSFAELARAAGLAIPDDLRHAKGWVGQLLETHLGATAGSKPLQDFPELGVELKTLPVTPEGEPLETTFVCSAPLTHTTGVDWLSSNVRNKLRCVLWLPIDGRRDIGVAERVVGTAFFWRPSTAQEQQLRADWEEHMDRIALGQVEAITARQGEWLQVRPKAADGNALTDAVGPDGRIIRVRPRGFYLKKRFTRQILQETFTNAC</sequence>
<keyword evidence="4 7" id="KW-0227">DNA damage</keyword>
<dbReference type="GO" id="GO:0004519">
    <property type="term" value="F:endonuclease activity"/>
    <property type="evidence" value="ECO:0007669"/>
    <property type="project" value="UniProtKB-UniRule"/>
</dbReference>
<organism evidence="9 10">
    <name type="scientific">Idiomarina tyrosinivorans</name>
    <dbReference type="NCBI Taxonomy" id="1445662"/>
    <lineage>
        <taxon>Bacteria</taxon>
        <taxon>Pseudomonadati</taxon>
        <taxon>Pseudomonadota</taxon>
        <taxon>Gammaproteobacteria</taxon>
        <taxon>Alteromonadales</taxon>
        <taxon>Idiomarinaceae</taxon>
        <taxon>Idiomarina</taxon>
    </lineage>
</organism>
<dbReference type="Proteomes" id="UP000287996">
    <property type="component" value="Unassembled WGS sequence"/>
</dbReference>
<evidence type="ECO:0000313" key="10">
    <source>
        <dbReference type="Proteomes" id="UP000287996"/>
    </source>
</evidence>
<keyword evidence="5 7" id="KW-0378">Hydrolase</keyword>
<keyword evidence="2 7" id="KW-0540">Nuclease</keyword>
<evidence type="ECO:0000256" key="7">
    <source>
        <dbReference type="HAMAP-Rule" id="MF_00759"/>
    </source>
</evidence>
<dbReference type="EMBL" id="PIQH01000005">
    <property type="protein sequence ID" value="RUO80339.1"/>
    <property type="molecule type" value="Genomic_DNA"/>
</dbReference>
<dbReference type="NCBIfam" id="NF003458">
    <property type="entry name" value="PRK05070.1"/>
    <property type="match status" value="1"/>
</dbReference>
<dbReference type="RefSeq" id="WP_126841836.1">
    <property type="nucleotide sequence ID" value="NZ_PIQH01000005.1"/>
</dbReference>
<dbReference type="Gene3D" id="3.40.600.10">
    <property type="entry name" value="DNA mismatch repair MutH/Restriction endonuclease, type II"/>
    <property type="match status" value="1"/>
</dbReference>
<evidence type="ECO:0000256" key="4">
    <source>
        <dbReference type="ARBA" id="ARBA00022763"/>
    </source>
</evidence>
<dbReference type="OrthoDB" id="5634909at2"/>
<reference evidence="9 10" key="1">
    <citation type="journal article" date="2011" name="Front. Microbiol.">
        <title>Genomic signatures of strain selection and enhancement in Bacillus atrophaeus var. globigii, a historical biowarfare simulant.</title>
        <authorList>
            <person name="Gibbons H.S."/>
            <person name="Broomall S.M."/>
            <person name="McNew L.A."/>
            <person name="Daligault H."/>
            <person name="Chapman C."/>
            <person name="Bruce D."/>
            <person name="Karavis M."/>
            <person name="Krepps M."/>
            <person name="McGregor P.A."/>
            <person name="Hong C."/>
            <person name="Park K.H."/>
            <person name="Akmal A."/>
            <person name="Feldman A."/>
            <person name="Lin J.S."/>
            <person name="Chang W.E."/>
            <person name="Higgs B.W."/>
            <person name="Demirev P."/>
            <person name="Lindquist J."/>
            <person name="Liem A."/>
            <person name="Fochler E."/>
            <person name="Read T.D."/>
            <person name="Tapia R."/>
            <person name="Johnson S."/>
            <person name="Bishop-Lilly K.A."/>
            <person name="Detter C."/>
            <person name="Han C."/>
            <person name="Sozhamannan S."/>
            <person name="Rosenzweig C.N."/>
            <person name="Skowronski E.W."/>
        </authorList>
    </citation>
    <scope>NUCLEOTIDE SEQUENCE [LARGE SCALE GENOMIC DNA]</scope>
    <source>
        <strain evidence="9 10">CC-PW-9</strain>
    </source>
</reference>
<evidence type="ECO:0000313" key="9">
    <source>
        <dbReference type="EMBL" id="RUO80339.1"/>
    </source>
</evidence>